<reference evidence="1 2" key="1">
    <citation type="submission" date="2016-12" db="EMBL/GenBank/DDBJ databases">
        <title>The genome of dimorphic prosthecate Glycocaulis alkaliphilus 6b-8t, isolated from crude oil dictates its adaptability in petroleum environments.</title>
        <authorList>
            <person name="Wu X.-L."/>
            <person name="Geng S."/>
        </authorList>
    </citation>
    <scope>NUCLEOTIDE SEQUENCE [LARGE SCALE GENOMIC DNA]</scope>
    <source>
        <strain evidence="1 2">6B-8</strain>
    </source>
</reference>
<dbReference type="KEGG" id="gak:X907_1393"/>
<dbReference type="AlphaFoldDB" id="A0A3T0E9Q3"/>
<name>A0A3T0E9Q3_9PROT</name>
<sequence>MIRIGVDLGGTKTEAIALGADGTILARIRKPSQSTYRLGVELIRDLVAEVRQLAGGTPASVGIGHPGSINPRTGLVRNANSSHLNGQPLQRDLTDVLAQDVRCANDANCFALSEATDGAGAGAHCVFGVIAGTGVGGGIVIGGRLHEGGGLIAGEWGHTSLPRPSTDEIPGPRCGCGRLGCVESWCSGPALARDHQRVTGESLTADQIATKAAEGDVKAAAALARHADRLARSLSTIVNVLDPDVIVLGGGLSNLPGLAADLETRLAPHVFSDEFRTRVVVNRHGDSSGVRGAAWLWPMEAQ</sequence>
<dbReference type="RefSeq" id="WP_127566532.1">
    <property type="nucleotide sequence ID" value="NZ_BMFB01000007.1"/>
</dbReference>
<dbReference type="PANTHER" id="PTHR18964">
    <property type="entry name" value="ROK (REPRESSOR, ORF, KINASE) FAMILY"/>
    <property type="match status" value="1"/>
</dbReference>
<evidence type="ECO:0000313" key="1">
    <source>
        <dbReference type="EMBL" id="AZU03926.1"/>
    </source>
</evidence>
<dbReference type="SUPFAM" id="SSF53067">
    <property type="entry name" value="Actin-like ATPase domain"/>
    <property type="match status" value="1"/>
</dbReference>
<dbReference type="Proteomes" id="UP000286954">
    <property type="component" value="Chromosome"/>
</dbReference>
<keyword evidence="1" id="KW-0418">Kinase</keyword>
<gene>
    <name evidence="1" type="ORF">X907_1393</name>
</gene>
<organism evidence="1 2">
    <name type="scientific">Glycocaulis alkaliphilus</name>
    <dbReference type="NCBI Taxonomy" id="1434191"/>
    <lineage>
        <taxon>Bacteria</taxon>
        <taxon>Pseudomonadati</taxon>
        <taxon>Pseudomonadota</taxon>
        <taxon>Alphaproteobacteria</taxon>
        <taxon>Maricaulales</taxon>
        <taxon>Maricaulaceae</taxon>
        <taxon>Glycocaulis</taxon>
    </lineage>
</organism>
<proteinExistence type="predicted"/>
<dbReference type="PANTHER" id="PTHR18964:SF174">
    <property type="entry name" value="D-ALLOSE KINASE-RELATED"/>
    <property type="match status" value="1"/>
</dbReference>
<dbReference type="EMBL" id="CP018911">
    <property type="protein sequence ID" value="AZU03926.1"/>
    <property type="molecule type" value="Genomic_DNA"/>
</dbReference>
<dbReference type="GO" id="GO:0004396">
    <property type="term" value="F:hexokinase activity"/>
    <property type="evidence" value="ECO:0007669"/>
    <property type="project" value="TreeGrafter"/>
</dbReference>
<dbReference type="Pfam" id="PF00480">
    <property type="entry name" value="ROK"/>
    <property type="match status" value="1"/>
</dbReference>
<accession>A0A3T0E9Q3</accession>
<evidence type="ECO:0000313" key="2">
    <source>
        <dbReference type="Proteomes" id="UP000286954"/>
    </source>
</evidence>
<dbReference type="OrthoDB" id="9810372at2"/>
<dbReference type="InterPro" id="IPR043129">
    <property type="entry name" value="ATPase_NBD"/>
</dbReference>
<protein>
    <submittedName>
        <fullName evidence="1">Putative sugar kinase</fullName>
    </submittedName>
</protein>
<keyword evidence="2" id="KW-1185">Reference proteome</keyword>
<keyword evidence="1" id="KW-0808">Transferase</keyword>
<dbReference type="InterPro" id="IPR000600">
    <property type="entry name" value="ROK"/>
</dbReference>
<dbReference type="Gene3D" id="3.30.420.40">
    <property type="match status" value="2"/>
</dbReference>